<keyword evidence="2" id="KW-0238">DNA-binding</keyword>
<dbReference type="AlphaFoldDB" id="A0A074IZ73"/>
<dbReference type="PANTHER" id="PTHR38445:SF7">
    <property type="entry name" value="GNTR-FAMILY TRANSCRIPTIONAL REGULATOR"/>
    <property type="match status" value="1"/>
</dbReference>
<dbReference type="SUPFAM" id="SSF46785">
    <property type="entry name" value="Winged helix' DNA-binding domain"/>
    <property type="match status" value="1"/>
</dbReference>
<evidence type="ECO:0000256" key="1">
    <source>
        <dbReference type="ARBA" id="ARBA00023015"/>
    </source>
</evidence>
<gene>
    <name evidence="5" type="ORF">DL07_01560</name>
</gene>
<protein>
    <recommendedName>
        <fullName evidence="4">HTH gntR-type domain-containing protein</fullName>
    </recommendedName>
</protein>
<evidence type="ECO:0000256" key="3">
    <source>
        <dbReference type="ARBA" id="ARBA00023163"/>
    </source>
</evidence>
<dbReference type="Pfam" id="PF00392">
    <property type="entry name" value="GntR"/>
    <property type="match status" value="1"/>
</dbReference>
<dbReference type="EMBL" id="JJMT01000011">
    <property type="protein sequence ID" value="KEO45390.1"/>
    <property type="molecule type" value="Genomic_DNA"/>
</dbReference>
<dbReference type="InterPro" id="IPR036388">
    <property type="entry name" value="WH-like_DNA-bd_sf"/>
</dbReference>
<dbReference type="PROSITE" id="PS50949">
    <property type="entry name" value="HTH_GNTR"/>
    <property type="match status" value="1"/>
</dbReference>
<feature type="domain" description="HTH gntR-type" evidence="4">
    <location>
        <begin position="12"/>
        <end position="80"/>
    </location>
</feature>
<dbReference type="GO" id="GO:0003677">
    <property type="term" value="F:DNA binding"/>
    <property type="evidence" value="ECO:0007669"/>
    <property type="project" value="UniProtKB-KW"/>
</dbReference>
<dbReference type="SMART" id="SM00345">
    <property type="entry name" value="HTH_GNTR"/>
    <property type="match status" value="1"/>
</dbReference>
<dbReference type="GO" id="GO:0003700">
    <property type="term" value="F:DNA-binding transcription factor activity"/>
    <property type="evidence" value="ECO:0007669"/>
    <property type="project" value="InterPro"/>
</dbReference>
<evidence type="ECO:0000313" key="6">
    <source>
        <dbReference type="Proteomes" id="UP000027855"/>
    </source>
</evidence>
<dbReference type="Gene3D" id="1.10.10.10">
    <property type="entry name" value="Winged helix-like DNA-binding domain superfamily/Winged helix DNA-binding domain"/>
    <property type="match status" value="1"/>
</dbReference>
<proteinExistence type="predicted"/>
<dbReference type="CDD" id="cd07377">
    <property type="entry name" value="WHTH_GntR"/>
    <property type="match status" value="1"/>
</dbReference>
<dbReference type="InterPro" id="IPR000524">
    <property type="entry name" value="Tscrpt_reg_HTH_GntR"/>
</dbReference>
<evidence type="ECO:0000259" key="4">
    <source>
        <dbReference type="PROSITE" id="PS50949"/>
    </source>
</evidence>
<sequence length="128" mass="14271">MLEILISYHSKVPIYEQIFKQISNKILSGELPPGASLPAIRVLAKDLGVSIITVKKAYELLQSQHLINSVVGKGTIVSKLSSDFIEDSIRKQLEKKIDEVIKFGIEVGIDSKEIKEIILLKLDDNGER</sequence>
<comment type="caution">
    <text evidence="5">The sequence shown here is derived from an EMBL/GenBank/DDBJ whole genome shotgun (WGS) entry which is preliminary data.</text>
</comment>
<dbReference type="PANTHER" id="PTHR38445">
    <property type="entry name" value="HTH-TYPE TRANSCRIPTIONAL REPRESSOR YTRA"/>
    <property type="match status" value="1"/>
</dbReference>
<keyword evidence="3" id="KW-0804">Transcription</keyword>
<accession>A0A074IZ73</accession>
<dbReference type="Proteomes" id="UP000027855">
    <property type="component" value="Unassembled WGS sequence"/>
</dbReference>
<keyword evidence="1" id="KW-0805">Transcription regulation</keyword>
<organism evidence="5 6">
    <name type="scientific">Streptococcus salivarius</name>
    <dbReference type="NCBI Taxonomy" id="1304"/>
    <lineage>
        <taxon>Bacteria</taxon>
        <taxon>Bacillati</taxon>
        <taxon>Bacillota</taxon>
        <taxon>Bacilli</taxon>
        <taxon>Lactobacillales</taxon>
        <taxon>Streptococcaceae</taxon>
        <taxon>Streptococcus</taxon>
    </lineage>
</organism>
<evidence type="ECO:0000256" key="2">
    <source>
        <dbReference type="ARBA" id="ARBA00023125"/>
    </source>
</evidence>
<evidence type="ECO:0000313" key="5">
    <source>
        <dbReference type="EMBL" id="KEO45390.1"/>
    </source>
</evidence>
<dbReference type="RefSeq" id="WP_037601639.1">
    <property type="nucleotide sequence ID" value="NZ_JADMQU010000009.1"/>
</dbReference>
<name>A0A074IZ73_STRSL</name>
<dbReference type="InterPro" id="IPR036390">
    <property type="entry name" value="WH_DNA-bd_sf"/>
</dbReference>
<reference evidence="5 6" key="1">
    <citation type="submission" date="2014-04" db="EMBL/GenBank/DDBJ databases">
        <title>Variable characteristics of bacteriocin-producing Streptococcus salivarius strains isolated from Malaysian subjects.</title>
        <authorList>
            <person name="Philip K."/>
            <person name="Barbour A."/>
        </authorList>
    </citation>
    <scope>NUCLEOTIDE SEQUENCE [LARGE SCALE GENOMIC DNA]</scope>
    <source>
        <strain evidence="5 6">NU10</strain>
    </source>
</reference>